<protein>
    <recommendedName>
        <fullName evidence="4">Peptidase S1 domain-containing protein</fullName>
    </recommendedName>
</protein>
<dbReference type="PANTHER" id="PTHR24252">
    <property type="entry name" value="ACROSIN-RELATED"/>
    <property type="match status" value="1"/>
</dbReference>
<dbReference type="InterPro" id="IPR009003">
    <property type="entry name" value="Peptidase_S1_PA"/>
</dbReference>
<evidence type="ECO:0000256" key="3">
    <source>
        <dbReference type="SAM" id="MobiDB-lite"/>
    </source>
</evidence>
<dbReference type="InterPro" id="IPR043504">
    <property type="entry name" value="Peptidase_S1_PA_chymotrypsin"/>
</dbReference>
<organism evidence="5 6">
    <name type="scientific">Aquatica leii</name>
    <dbReference type="NCBI Taxonomy" id="1421715"/>
    <lineage>
        <taxon>Eukaryota</taxon>
        <taxon>Metazoa</taxon>
        <taxon>Ecdysozoa</taxon>
        <taxon>Arthropoda</taxon>
        <taxon>Hexapoda</taxon>
        <taxon>Insecta</taxon>
        <taxon>Pterygota</taxon>
        <taxon>Neoptera</taxon>
        <taxon>Endopterygota</taxon>
        <taxon>Coleoptera</taxon>
        <taxon>Polyphaga</taxon>
        <taxon>Elateriformia</taxon>
        <taxon>Elateroidea</taxon>
        <taxon>Lampyridae</taxon>
        <taxon>Luciolinae</taxon>
        <taxon>Aquatica</taxon>
    </lineage>
</organism>
<dbReference type="EMBL" id="JARPUR010000006">
    <property type="protein sequence ID" value="KAK4874911.1"/>
    <property type="molecule type" value="Genomic_DNA"/>
</dbReference>
<evidence type="ECO:0000256" key="1">
    <source>
        <dbReference type="ARBA" id="ARBA00023157"/>
    </source>
</evidence>
<dbReference type="SMART" id="SM00020">
    <property type="entry name" value="Tryp_SPc"/>
    <property type="match status" value="1"/>
</dbReference>
<dbReference type="PANTHER" id="PTHR24252:SF11">
    <property type="entry name" value="ATRIAL NATRIURETIC PEPTIDE-CONVERTING ENZYME ISOFORM X1"/>
    <property type="match status" value="1"/>
</dbReference>
<reference evidence="6" key="1">
    <citation type="submission" date="2023-01" db="EMBL/GenBank/DDBJ databases">
        <title>Key to firefly adult light organ development and bioluminescence: homeobox transcription factors regulate luciferase expression and transportation to peroxisome.</title>
        <authorList>
            <person name="Fu X."/>
        </authorList>
    </citation>
    <scope>NUCLEOTIDE SEQUENCE [LARGE SCALE GENOMIC DNA]</scope>
</reference>
<feature type="compositionally biased region" description="Basic and acidic residues" evidence="3">
    <location>
        <begin position="178"/>
        <end position="188"/>
    </location>
</feature>
<keyword evidence="1" id="KW-1015">Disulfide bond</keyword>
<dbReference type="FunFam" id="2.40.10.10:FF:000068">
    <property type="entry name" value="transmembrane protease serine 2"/>
    <property type="match status" value="1"/>
</dbReference>
<dbReference type="InterPro" id="IPR033116">
    <property type="entry name" value="TRYPSIN_SER"/>
</dbReference>
<dbReference type="InterPro" id="IPR001314">
    <property type="entry name" value="Peptidase_S1A"/>
</dbReference>
<feature type="compositionally biased region" description="Basic and acidic residues" evidence="3">
    <location>
        <begin position="209"/>
        <end position="222"/>
    </location>
</feature>
<feature type="domain" description="Peptidase S1" evidence="4">
    <location>
        <begin position="291"/>
        <end position="484"/>
    </location>
</feature>
<dbReference type="GO" id="GO:0004252">
    <property type="term" value="F:serine-type endopeptidase activity"/>
    <property type="evidence" value="ECO:0007669"/>
    <property type="project" value="InterPro"/>
</dbReference>
<dbReference type="Proteomes" id="UP001353858">
    <property type="component" value="Unassembled WGS sequence"/>
</dbReference>
<dbReference type="Gene3D" id="2.40.10.10">
    <property type="entry name" value="Trypsin-like serine proteases"/>
    <property type="match status" value="1"/>
</dbReference>
<keyword evidence="2" id="KW-0720">Serine protease</keyword>
<dbReference type="Pfam" id="PF00089">
    <property type="entry name" value="Trypsin"/>
    <property type="match status" value="1"/>
</dbReference>
<sequence>MTAMANKSAASTEKREAVKRKLTDFKMKAKKKPKKVEDIESSSEEEVVFSCIDTDDDLDMDEDIFVIEEDKFIDMDRSPIVNDYVLVEYKLKSHNNTFYVGHIMKEKDASKDYENYGIAGSSYKMQINMSNKPIYTHQGGRGSGPEPLRSRPEDRPKDGEVGGDPRPLCATDPSEDTVPEKAKEEDKCIFIQSTKTSRSPVIRSSPPRSRPESDKEEERNQEEQSVNIVTVINEKEETKKNETRKTVHKKNQKILLKSTMEQVNDSTNSDTDDNREHKKKQSAHLSDDKKIANGYDAEPGQFPYIASYRYNDDHYCGCTIISEYWVLTAAHCIFGVMQKPDFDIDNLSIVAGITYLYDDCSEKQVRAVRKQFVHHGYSDDDVINDIGLIVVWHNFVFENNVNYIAYNHKPTHGFAVVVGWGYLRSSYPEPSPNLQYATGKRISNCGLRLLYDLQPTLTNKMTCFMGYYKENETTCDGDSGGPLLQQFHGCRNFQQVDAIPEHAYLLLCDEDAPRVDIKIPDLEPPDPPVIKTPSTSPHPTPASIQTPSTSPSAAANISDVSFPNSKF</sequence>
<dbReference type="GO" id="GO:0006508">
    <property type="term" value="P:proteolysis"/>
    <property type="evidence" value="ECO:0007669"/>
    <property type="project" value="UniProtKB-KW"/>
</dbReference>
<evidence type="ECO:0000313" key="5">
    <source>
        <dbReference type="EMBL" id="KAK4874911.1"/>
    </source>
</evidence>
<feature type="compositionally biased region" description="Basic and acidic residues" evidence="3">
    <location>
        <begin position="233"/>
        <end position="245"/>
    </location>
</feature>
<feature type="compositionally biased region" description="Low complexity" evidence="3">
    <location>
        <begin position="197"/>
        <end position="207"/>
    </location>
</feature>
<keyword evidence="2" id="KW-0645">Protease</keyword>
<feature type="region of interest" description="Disordered" evidence="3">
    <location>
        <begin position="133"/>
        <end position="292"/>
    </location>
</feature>
<feature type="compositionally biased region" description="Pro residues" evidence="3">
    <location>
        <begin position="525"/>
        <end position="540"/>
    </location>
</feature>
<evidence type="ECO:0000256" key="2">
    <source>
        <dbReference type="RuleBase" id="RU363034"/>
    </source>
</evidence>
<proteinExistence type="predicted"/>
<feature type="region of interest" description="Disordered" evidence="3">
    <location>
        <begin position="520"/>
        <end position="567"/>
    </location>
</feature>
<dbReference type="PRINTS" id="PR00722">
    <property type="entry name" value="CHYMOTRYPSIN"/>
</dbReference>
<dbReference type="InterPro" id="IPR018114">
    <property type="entry name" value="TRYPSIN_HIS"/>
</dbReference>
<feature type="compositionally biased region" description="Basic and acidic residues" evidence="3">
    <location>
        <begin position="148"/>
        <end position="160"/>
    </location>
</feature>
<dbReference type="InterPro" id="IPR001254">
    <property type="entry name" value="Trypsin_dom"/>
</dbReference>
<dbReference type="AlphaFoldDB" id="A0AAN7P5K8"/>
<dbReference type="PROSITE" id="PS00135">
    <property type="entry name" value="TRYPSIN_SER"/>
    <property type="match status" value="1"/>
</dbReference>
<dbReference type="PROSITE" id="PS50240">
    <property type="entry name" value="TRYPSIN_DOM"/>
    <property type="match status" value="1"/>
</dbReference>
<gene>
    <name evidence="5" type="ORF">RN001_014271</name>
</gene>
<name>A0AAN7P5K8_9COLE</name>
<evidence type="ECO:0000313" key="6">
    <source>
        <dbReference type="Proteomes" id="UP001353858"/>
    </source>
</evidence>
<dbReference type="CDD" id="cd00190">
    <property type="entry name" value="Tryp_SPc"/>
    <property type="match status" value="1"/>
</dbReference>
<evidence type="ECO:0000259" key="4">
    <source>
        <dbReference type="PROSITE" id="PS50240"/>
    </source>
</evidence>
<dbReference type="SUPFAM" id="SSF50494">
    <property type="entry name" value="Trypsin-like serine proteases"/>
    <property type="match status" value="1"/>
</dbReference>
<dbReference type="PROSITE" id="PS00134">
    <property type="entry name" value="TRYPSIN_HIS"/>
    <property type="match status" value="1"/>
</dbReference>
<keyword evidence="6" id="KW-1185">Reference proteome</keyword>
<comment type="caution">
    <text evidence="5">The sequence shown here is derived from an EMBL/GenBank/DDBJ whole genome shotgun (WGS) entry which is preliminary data.</text>
</comment>
<feature type="compositionally biased region" description="Polar residues" evidence="3">
    <location>
        <begin position="544"/>
        <end position="567"/>
    </location>
</feature>
<accession>A0AAN7P5K8</accession>
<keyword evidence="2" id="KW-0378">Hydrolase</keyword>